<dbReference type="RefSeq" id="WP_147405914.1">
    <property type="nucleotide sequence ID" value="NZ_RBII01000002.1"/>
</dbReference>
<evidence type="ECO:0000313" key="1">
    <source>
        <dbReference type="EMBL" id="RKQ69726.1"/>
    </source>
</evidence>
<reference evidence="1 2" key="1">
    <citation type="submission" date="2018-10" db="EMBL/GenBank/DDBJ databases">
        <title>Genomic Encyclopedia of Type Strains, Phase IV (KMG-IV): sequencing the most valuable type-strain genomes for metagenomic binning, comparative biology and taxonomic classification.</title>
        <authorList>
            <person name="Goeker M."/>
        </authorList>
    </citation>
    <scope>NUCLEOTIDE SEQUENCE [LARGE SCALE GENOMIC DNA]</scope>
    <source>
        <strain evidence="1 2">DSM 22008</strain>
    </source>
</reference>
<protein>
    <submittedName>
        <fullName evidence="1">Uncharacterized protein</fullName>
    </submittedName>
</protein>
<dbReference type="Proteomes" id="UP000282211">
    <property type="component" value="Unassembled WGS sequence"/>
</dbReference>
<proteinExistence type="predicted"/>
<name>A0A420WFI0_9PROT</name>
<dbReference type="InParanoid" id="A0A420WFI0"/>
<gene>
    <name evidence="1" type="ORF">DES40_2531</name>
</gene>
<sequence length="96" mass="11075">MTKQALNLTKHVTTRMQQRGIRGIYMDYLFKYADRYEYAGGGSERVYISTREFNSLNTAGVIPADILSKIRNLCVIIKDNVVVTAMHKTQRTRRCN</sequence>
<comment type="caution">
    <text evidence="1">The sequence shown here is derived from an EMBL/GenBank/DDBJ whole genome shotgun (WGS) entry which is preliminary data.</text>
</comment>
<evidence type="ECO:0000313" key="2">
    <source>
        <dbReference type="Proteomes" id="UP000282211"/>
    </source>
</evidence>
<dbReference type="OrthoDB" id="7854616at2"/>
<organism evidence="1 2">
    <name type="scientific">Litorimonas taeanensis</name>
    <dbReference type="NCBI Taxonomy" id="568099"/>
    <lineage>
        <taxon>Bacteria</taxon>
        <taxon>Pseudomonadati</taxon>
        <taxon>Pseudomonadota</taxon>
        <taxon>Alphaproteobacteria</taxon>
        <taxon>Maricaulales</taxon>
        <taxon>Robiginitomaculaceae</taxon>
    </lineage>
</organism>
<dbReference type="EMBL" id="RBII01000002">
    <property type="protein sequence ID" value="RKQ69726.1"/>
    <property type="molecule type" value="Genomic_DNA"/>
</dbReference>
<accession>A0A420WFI0</accession>
<keyword evidence="2" id="KW-1185">Reference proteome</keyword>
<dbReference type="AlphaFoldDB" id="A0A420WFI0"/>